<dbReference type="AlphaFoldDB" id="A0A7C9LBR3"/>
<feature type="region of interest" description="Disordered" evidence="2">
    <location>
        <begin position="93"/>
        <end position="127"/>
    </location>
</feature>
<organism evidence="4 5">
    <name type="scientific">Sediminimonas qiaohouensis</name>
    <dbReference type="NCBI Taxonomy" id="552061"/>
    <lineage>
        <taxon>Bacteria</taxon>
        <taxon>Pseudomonadati</taxon>
        <taxon>Pseudomonadota</taxon>
        <taxon>Alphaproteobacteria</taxon>
        <taxon>Rhodobacterales</taxon>
        <taxon>Roseobacteraceae</taxon>
        <taxon>Sediminimonas</taxon>
    </lineage>
</organism>
<sequence>MTDPDRESRMKQLEERLGAYKKAREPRPQKDEPHSQAQHAWRMVTELVAGLMIGFGIGYGLDRLLGTIPLFLVLFTLLGLAAGIKTMLRSANELQRRQAGRPAANPDDETTDAARRADDDERNGNGD</sequence>
<dbReference type="EMBL" id="VENJ01000018">
    <property type="protein sequence ID" value="MTJ05457.1"/>
    <property type="molecule type" value="Genomic_DNA"/>
</dbReference>
<dbReference type="PIRSF" id="PIRSF032126">
    <property type="entry name" value="F0F1_ATP_synthase_subunit_I"/>
    <property type="match status" value="1"/>
</dbReference>
<dbReference type="GO" id="GO:0045259">
    <property type="term" value="C:proton-transporting ATP synthase complex"/>
    <property type="evidence" value="ECO:0007669"/>
    <property type="project" value="UniProtKB-UniRule"/>
</dbReference>
<dbReference type="InterPro" id="IPR032820">
    <property type="entry name" value="ATPase_put"/>
</dbReference>
<keyword evidence="1" id="KW-0375">Hydrogen ion transport</keyword>
<evidence type="ECO:0000313" key="5">
    <source>
        <dbReference type="Proteomes" id="UP000483078"/>
    </source>
</evidence>
<keyword evidence="1 3" id="KW-0472">Membrane</keyword>
<feature type="compositionally biased region" description="Basic and acidic residues" evidence="2">
    <location>
        <begin position="1"/>
        <end position="34"/>
    </location>
</feature>
<feature type="compositionally biased region" description="Basic and acidic residues" evidence="2">
    <location>
        <begin position="112"/>
        <end position="127"/>
    </location>
</feature>
<dbReference type="Pfam" id="PF09527">
    <property type="entry name" value="ATPase_gene1"/>
    <property type="match status" value="1"/>
</dbReference>
<comment type="similarity">
    <text evidence="1">Belongs to the bacterial AtpI family.</text>
</comment>
<keyword evidence="3" id="KW-0812">Transmembrane</keyword>
<evidence type="ECO:0000256" key="3">
    <source>
        <dbReference type="SAM" id="Phobius"/>
    </source>
</evidence>
<keyword evidence="3" id="KW-1133">Transmembrane helix</keyword>
<evidence type="ECO:0000256" key="1">
    <source>
        <dbReference type="PIRNR" id="PIRNR032126"/>
    </source>
</evidence>
<proteinExistence type="inferred from homology"/>
<feature type="transmembrane region" description="Helical" evidence="3">
    <location>
        <begin position="40"/>
        <end position="61"/>
    </location>
</feature>
<dbReference type="GO" id="GO:1902600">
    <property type="term" value="P:proton transmembrane transport"/>
    <property type="evidence" value="ECO:0007669"/>
    <property type="project" value="UniProtKB-KW"/>
</dbReference>
<comment type="function">
    <text evidence="1">A possible function for this protein is to guide the assembly of the membrane sector of the ATPase enzyme complex.</text>
</comment>
<accession>A0A7C9LBR3</accession>
<dbReference type="InterPro" id="IPR016989">
    <property type="entry name" value="Atp1_alphaprobac"/>
</dbReference>
<dbReference type="RefSeq" id="WP_273250238.1">
    <property type="nucleotide sequence ID" value="NZ_VENJ01000018.1"/>
</dbReference>
<feature type="region of interest" description="Disordered" evidence="2">
    <location>
        <begin position="1"/>
        <end position="38"/>
    </location>
</feature>
<protein>
    <recommendedName>
        <fullName evidence="1">ATP synthase protein I</fullName>
    </recommendedName>
</protein>
<keyword evidence="1" id="KW-0406">Ion transport</keyword>
<name>A0A7C9LBR3_9RHOB</name>
<feature type="transmembrane region" description="Helical" evidence="3">
    <location>
        <begin position="67"/>
        <end position="88"/>
    </location>
</feature>
<gene>
    <name evidence="4" type="ORF">FH759_12290</name>
</gene>
<evidence type="ECO:0000256" key="2">
    <source>
        <dbReference type="SAM" id="MobiDB-lite"/>
    </source>
</evidence>
<comment type="caution">
    <text evidence="4">The sequence shown here is derived from an EMBL/GenBank/DDBJ whole genome shotgun (WGS) entry which is preliminary data.</text>
</comment>
<evidence type="ECO:0000313" key="4">
    <source>
        <dbReference type="EMBL" id="MTJ05457.1"/>
    </source>
</evidence>
<dbReference type="Proteomes" id="UP000483078">
    <property type="component" value="Unassembled WGS sequence"/>
</dbReference>
<reference evidence="4 5" key="1">
    <citation type="submission" date="2019-06" db="EMBL/GenBank/DDBJ databases">
        <title>Enrichment of Autotrophic Halophilic Microorganisms from Red Sea Brine Pool Using Microbial Electrosynthesis System.</title>
        <authorList>
            <person name="Alqahtani M.F."/>
            <person name="Bajracharya S."/>
            <person name="Katuri K.P."/>
            <person name="Ali M."/>
            <person name="Saikaly P.E."/>
        </authorList>
    </citation>
    <scope>NUCLEOTIDE SEQUENCE [LARGE SCALE GENOMIC DNA]</scope>
    <source>
        <strain evidence="4">MES6</strain>
    </source>
</reference>
<keyword evidence="1" id="KW-0813">Transport</keyword>